<dbReference type="GO" id="GO:0016051">
    <property type="term" value="P:carbohydrate biosynthetic process"/>
    <property type="evidence" value="ECO:0007669"/>
    <property type="project" value="InterPro"/>
</dbReference>
<dbReference type="GO" id="GO:0008146">
    <property type="term" value="F:sulfotransferase activity"/>
    <property type="evidence" value="ECO:0000318"/>
    <property type="project" value="GO_Central"/>
</dbReference>
<dbReference type="AlphaFoldDB" id="A0A7M7NV75"/>
<dbReference type="Proteomes" id="UP000007110">
    <property type="component" value="Unassembled WGS sequence"/>
</dbReference>
<organism evidence="10 11">
    <name type="scientific">Strongylocentrotus purpuratus</name>
    <name type="common">Purple sea urchin</name>
    <dbReference type="NCBI Taxonomy" id="7668"/>
    <lineage>
        <taxon>Eukaryota</taxon>
        <taxon>Metazoa</taxon>
        <taxon>Echinodermata</taxon>
        <taxon>Eleutherozoa</taxon>
        <taxon>Echinozoa</taxon>
        <taxon>Echinoidea</taxon>
        <taxon>Euechinoidea</taxon>
        <taxon>Echinacea</taxon>
        <taxon>Camarodonta</taxon>
        <taxon>Echinidea</taxon>
        <taxon>Strongylocentrotidae</taxon>
        <taxon>Strongylocentrotus</taxon>
    </lineage>
</organism>
<dbReference type="InterPro" id="IPR018011">
    <property type="entry name" value="Carb_sulfotrans_8-10"/>
</dbReference>
<evidence type="ECO:0000313" key="10">
    <source>
        <dbReference type="EnsemblMetazoa" id="XP_030841230"/>
    </source>
</evidence>
<dbReference type="PANTHER" id="PTHR12137">
    <property type="entry name" value="CARBOHYDRATE SULFOTRANSFERASE"/>
    <property type="match status" value="1"/>
</dbReference>
<evidence type="ECO:0000256" key="4">
    <source>
        <dbReference type="ARBA" id="ARBA00022692"/>
    </source>
</evidence>
<dbReference type="InParanoid" id="A0A7M7NV75"/>
<reference evidence="10" key="2">
    <citation type="submission" date="2021-01" db="UniProtKB">
        <authorList>
            <consortium name="EnsemblMetazoa"/>
        </authorList>
    </citation>
    <scope>IDENTIFICATION</scope>
</reference>
<sequence length="502" mass="58448">MPVPFLRMCTTRCKRLWTLAAMVITAFLVLYAVMSLGGNDERDDKQMGVVMTRSEGDLTHIKPQEILEKVKEVVETDVEGTQNMNIKEDEGELNDKLFENTDEGGNGAEEQDDERTQEIFGCDACGEFVEDVDIPFEMTTRRIIGEQTRIGGYGLGDEPQAIGMNQTFKILTPEEKELRRQERENKTLARAAEKELREALRIETRNNKEIARVEERKRLEALTNITHSQKKRKLRLENSCGKSVYLKYQNLLYKDTLRHLFVVDSQKLLFCYIPKVGCSNWKRILMVLAGKRKMIDGITSREAHSRNGLTHFGSLSKADQFYRLKNYRKVMFVREPFTRIISAYKNKYKDLNVFRLAPEYLKQVARRIMRKYRPGATPRDLITGENITWAEFTDYLVDPAERPQFDEHWKESYKLCSPCKIKYDFIGKLENIEKEANYVLQNSNFTLNLTYPSSTNSHPTNSASLNISNFFDSFSKEKVQALWDMYRIDYALFDYEKPSFVP</sequence>
<dbReference type="EC" id="2.8.2.-" evidence="9"/>
<keyword evidence="4 9" id="KW-0812">Transmembrane</keyword>
<evidence type="ECO:0000256" key="2">
    <source>
        <dbReference type="ARBA" id="ARBA00006339"/>
    </source>
</evidence>
<protein>
    <recommendedName>
        <fullName evidence="9">Carbohydrate sulfotransferase</fullName>
        <ecNumber evidence="9">2.8.2.-</ecNumber>
    </recommendedName>
</protein>
<evidence type="ECO:0000256" key="1">
    <source>
        <dbReference type="ARBA" id="ARBA00004323"/>
    </source>
</evidence>
<evidence type="ECO:0000313" key="11">
    <source>
        <dbReference type="Proteomes" id="UP000007110"/>
    </source>
</evidence>
<comment type="similarity">
    <text evidence="2 9">Belongs to the sulfotransferase 2 family.</text>
</comment>
<proteinExistence type="inferred from homology"/>
<dbReference type="RefSeq" id="XP_030841230.1">
    <property type="nucleotide sequence ID" value="XM_030985370.1"/>
</dbReference>
<keyword evidence="6 9" id="KW-0333">Golgi apparatus</keyword>
<keyword evidence="11" id="KW-1185">Reference proteome</keyword>
<dbReference type="EnsemblMetazoa" id="XM_030985370">
    <property type="protein sequence ID" value="XP_030841230"/>
    <property type="gene ID" value="LOC115917960"/>
</dbReference>
<evidence type="ECO:0000256" key="7">
    <source>
        <dbReference type="ARBA" id="ARBA00023136"/>
    </source>
</evidence>
<dbReference type="PANTHER" id="PTHR12137:SF54">
    <property type="entry name" value="CARBOHYDRATE SULFOTRANSFERASE"/>
    <property type="match status" value="1"/>
</dbReference>
<keyword evidence="7 9" id="KW-0472">Membrane</keyword>
<dbReference type="KEGG" id="spu:115917960"/>
<evidence type="ECO:0000256" key="6">
    <source>
        <dbReference type="ARBA" id="ARBA00023034"/>
    </source>
</evidence>
<evidence type="ECO:0000256" key="3">
    <source>
        <dbReference type="ARBA" id="ARBA00022679"/>
    </source>
</evidence>
<dbReference type="OMA" id="EPQAIGM"/>
<keyword evidence="3 9" id="KW-0808">Transferase</keyword>
<keyword evidence="9" id="KW-0735">Signal-anchor</keyword>
<reference evidence="11" key="1">
    <citation type="submission" date="2015-02" db="EMBL/GenBank/DDBJ databases">
        <title>Genome sequencing for Strongylocentrotus purpuratus.</title>
        <authorList>
            <person name="Murali S."/>
            <person name="Liu Y."/>
            <person name="Vee V."/>
            <person name="English A."/>
            <person name="Wang M."/>
            <person name="Skinner E."/>
            <person name="Han Y."/>
            <person name="Muzny D.M."/>
            <person name="Worley K.C."/>
            <person name="Gibbs R.A."/>
        </authorList>
    </citation>
    <scope>NUCLEOTIDE SEQUENCE</scope>
</reference>
<keyword evidence="5 9" id="KW-1133">Transmembrane helix</keyword>
<keyword evidence="9" id="KW-0119">Carbohydrate metabolism</keyword>
<keyword evidence="8 9" id="KW-0325">Glycoprotein</keyword>
<dbReference type="OrthoDB" id="2019940at2759"/>
<comment type="subcellular location">
    <subcellularLocation>
        <location evidence="1 9">Golgi apparatus membrane</location>
        <topology evidence="1 9">Single-pass type II membrane protein</topology>
    </subcellularLocation>
</comment>
<feature type="transmembrane region" description="Helical" evidence="9">
    <location>
        <begin position="16"/>
        <end position="37"/>
    </location>
</feature>
<dbReference type="FunCoup" id="A0A7M7NV75">
    <property type="interactions" value="553"/>
</dbReference>
<dbReference type="GeneID" id="115917960"/>
<dbReference type="Pfam" id="PF03567">
    <property type="entry name" value="Sulfotransfer_2"/>
    <property type="match status" value="1"/>
</dbReference>
<accession>A0A7M7NV75</accession>
<evidence type="ECO:0000256" key="9">
    <source>
        <dbReference type="RuleBase" id="RU364020"/>
    </source>
</evidence>
<evidence type="ECO:0000256" key="5">
    <source>
        <dbReference type="ARBA" id="ARBA00022989"/>
    </source>
</evidence>
<name>A0A7M7NV75_STRPU</name>
<dbReference type="InterPro" id="IPR005331">
    <property type="entry name" value="Sulfotransferase"/>
</dbReference>
<evidence type="ECO:0000256" key="8">
    <source>
        <dbReference type="ARBA" id="ARBA00023180"/>
    </source>
</evidence>
<dbReference type="GO" id="GO:0000139">
    <property type="term" value="C:Golgi membrane"/>
    <property type="evidence" value="ECO:0007669"/>
    <property type="project" value="UniProtKB-SubCell"/>
</dbReference>